<gene>
    <name evidence="2" type="ORF">GCM10022240_00060</name>
</gene>
<feature type="transmembrane region" description="Helical" evidence="1">
    <location>
        <begin position="52"/>
        <end position="77"/>
    </location>
</feature>
<evidence type="ECO:0000313" key="2">
    <source>
        <dbReference type="EMBL" id="GAA3750781.1"/>
    </source>
</evidence>
<keyword evidence="1" id="KW-1133">Transmembrane helix</keyword>
<dbReference type="PANTHER" id="PTHR31272:SF4">
    <property type="entry name" value="CYTOCHROME C-TYPE BIOGENESIS PROTEIN HI_1454-RELATED"/>
    <property type="match status" value="1"/>
</dbReference>
<accession>A0ABP7FY32</accession>
<keyword evidence="3" id="KW-1185">Reference proteome</keyword>
<feature type="transmembrane region" description="Helical" evidence="1">
    <location>
        <begin position="155"/>
        <end position="184"/>
    </location>
</feature>
<organism evidence="2 3">
    <name type="scientific">Microbacterium kribbense</name>
    <dbReference type="NCBI Taxonomy" id="433645"/>
    <lineage>
        <taxon>Bacteria</taxon>
        <taxon>Bacillati</taxon>
        <taxon>Actinomycetota</taxon>
        <taxon>Actinomycetes</taxon>
        <taxon>Micrococcales</taxon>
        <taxon>Microbacteriaceae</taxon>
        <taxon>Microbacterium</taxon>
    </lineage>
</organism>
<evidence type="ECO:0008006" key="4">
    <source>
        <dbReference type="Google" id="ProtNLM"/>
    </source>
</evidence>
<dbReference type="EMBL" id="BAABAF010000001">
    <property type="protein sequence ID" value="GAA3750781.1"/>
    <property type="molecule type" value="Genomic_DNA"/>
</dbReference>
<feature type="transmembrane region" description="Helical" evidence="1">
    <location>
        <begin position="83"/>
        <end position="105"/>
    </location>
</feature>
<feature type="transmembrane region" description="Helical" evidence="1">
    <location>
        <begin position="6"/>
        <end position="31"/>
    </location>
</feature>
<name>A0ABP7FY32_9MICO</name>
<evidence type="ECO:0000313" key="3">
    <source>
        <dbReference type="Proteomes" id="UP001500540"/>
    </source>
</evidence>
<sequence length="290" mass="28804">MTGGTVGFAFVLGMVALLNPCGFPLLAVYLASFVSGERRTWAARIYAGLRAGLALTIGFVAVFAAAGLLAGSLHAVVTTLAPWLMVAVAVAIVALGVLTLSARVIPVHAAVPFRSGPGFLPMTGFGIAYAVGSLSCSLPIFVAAVGSGLASGSGVVTAAVVVGYGLGMGLFATVVALIASFAGAVTFGRLRRVAAVLPRAAGAVCIVIGLYLIAYWVGQAGGPQVVGQATLVLDTVQEAIVAAIEDAWLPIGAALAAIVIVALVVAARRTRPAARVAASADQGPRGGGGR</sequence>
<keyword evidence="1" id="KW-0812">Transmembrane</keyword>
<dbReference type="Proteomes" id="UP001500540">
    <property type="component" value="Unassembled WGS sequence"/>
</dbReference>
<evidence type="ECO:0000256" key="1">
    <source>
        <dbReference type="SAM" id="Phobius"/>
    </source>
</evidence>
<keyword evidence="1" id="KW-0472">Membrane</keyword>
<proteinExistence type="predicted"/>
<reference evidence="3" key="1">
    <citation type="journal article" date="2019" name="Int. J. Syst. Evol. Microbiol.">
        <title>The Global Catalogue of Microorganisms (GCM) 10K type strain sequencing project: providing services to taxonomists for standard genome sequencing and annotation.</title>
        <authorList>
            <consortium name="The Broad Institute Genomics Platform"/>
            <consortium name="The Broad Institute Genome Sequencing Center for Infectious Disease"/>
            <person name="Wu L."/>
            <person name="Ma J."/>
        </authorList>
    </citation>
    <scope>NUCLEOTIDE SEQUENCE [LARGE SCALE GENOMIC DNA]</scope>
    <source>
        <strain evidence="3">JCM 16950</strain>
    </source>
</reference>
<protein>
    <recommendedName>
        <fullName evidence="4">Cytochrome c biogenesis protein CcdA</fullName>
    </recommendedName>
</protein>
<dbReference type="RefSeq" id="WP_344779273.1">
    <property type="nucleotide sequence ID" value="NZ_BAABAF010000001.1"/>
</dbReference>
<dbReference type="InterPro" id="IPR051790">
    <property type="entry name" value="Cytochrome_c-biogenesis_DsbD"/>
</dbReference>
<dbReference type="PANTHER" id="PTHR31272">
    <property type="entry name" value="CYTOCHROME C-TYPE BIOGENESIS PROTEIN HI_1454-RELATED"/>
    <property type="match status" value="1"/>
</dbReference>
<feature type="transmembrane region" description="Helical" evidence="1">
    <location>
        <begin position="247"/>
        <end position="267"/>
    </location>
</feature>
<feature type="transmembrane region" description="Helical" evidence="1">
    <location>
        <begin position="196"/>
        <end position="217"/>
    </location>
</feature>
<feature type="transmembrane region" description="Helical" evidence="1">
    <location>
        <begin position="126"/>
        <end position="149"/>
    </location>
</feature>
<comment type="caution">
    <text evidence="2">The sequence shown here is derived from an EMBL/GenBank/DDBJ whole genome shotgun (WGS) entry which is preliminary data.</text>
</comment>